<comment type="similarity">
    <text evidence="5">Belongs to the EutC family.</text>
</comment>
<comment type="catalytic activity">
    <reaction evidence="5">
        <text>ethanolamine = acetaldehyde + NH4(+)</text>
        <dbReference type="Rhea" id="RHEA:15313"/>
        <dbReference type="ChEBI" id="CHEBI:15343"/>
        <dbReference type="ChEBI" id="CHEBI:28938"/>
        <dbReference type="ChEBI" id="CHEBI:57603"/>
        <dbReference type="EC" id="4.3.1.7"/>
    </reaction>
</comment>
<evidence type="ECO:0000256" key="2">
    <source>
        <dbReference type="ARBA" id="ARBA00023239"/>
    </source>
</evidence>
<evidence type="ECO:0000256" key="3">
    <source>
        <dbReference type="ARBA" id="ARBA00023285"/>
    </source>
</evidence>
<dbReference type="PANTHER" id="PTHR39330">
    <property type="entry name" value="ETHANOLAMINE AMMONIA-LYASE LIGHT CHAIN"/>
    <property type="match status" value="1"/>
</dbReference>
<dbReference type="PANTHER" id="PTHR39330:SF1">
    <property type="entry name" value="ETHANOLAMINE AMMONIA-LYASE SMALL SUBUNIT"/>
    <property type="match status" value="1"/>
</dbReference>
<dbReference type="NCBIfam" id="NF003971">
    <property type="entry name" value="PRK05465.1"/>
    <property type="match status" value="1"/>
</dbReference>
<name>A0ABX7Y7E4_9ACTN</name>
<sequence length="308" mass="33007">MDEKLEEIVARVIAELKRDGIAPPPEAAPVAAPSGNSEVKAPAGTNDLVIDLPDPTRDDERYKLMVENPYDEDGLRNLRATTTARIGIGRAGARPKTSSLLLFQADHAVTQDAIYGVIDDSTKEQQKLFTVHSQAADRAEYLLRPDLGRKLTDEAKALIQERCVKKPDVQICVGDGLSAAAISHNLGDIYPVIEQGLSSAGLTLGTPFLIENCRVGIMNDVNTIVQAKVVLLLIGERPGLGIADAMSVYMGFDPQPGKSDADRDLICMITTHGGTNPLEAGAYVVEVVKRMIQHSASGVKLKSLSSEA</sequence>
<keyword evidence="3 5" id="KW-0170">Cobalt</keyword>
<evidence type="ECO:0000313" key="8">
    <source>
        <dbReference type="Proteomes" id="UP000678513"/>
    </source>
</evidence>
<comment type="subunit">
    <text evidence="5">The basic unit is a heterodimer which dimerizes to form tetramers. The heterotetramers trimerize; 6 large subunits form a core ring with 6 small subunits projecting outwards.</text>
</comment>
<dbReference type="Pfam" id="PF05985">
    <property type="entry name" value="EutC"/>
    <property type="match status" value="1"/>
</dbReference>
<dbReference type="EMBL" id="CP072384">
    <property type="protein sequence ID" value="QUC08741.1"/>
    <property type="molecule type" value="Genomic_DNA"/>
</dbReference>
<reference evidence="7 8" key="1">
    <citation type="submission" date="2021-03" db="EMBL/GenBank/DDBJ databases">
        <title>Human Oral Microbial Genomes.</title>
        <authorList>
            <person name="Johnston C.D."/>
            <person name="Chen T."/>
            <person name="Dewhirst F.E."/>
        </authorList>
    </citation>
    <scope>NUCLEOTIDE SEQUENCE [LARGE SCALE GENOMIC DNA]</scope>
    <source>
        <strain evidence="7 8">DSMZ 100122</strain>
    </source>
</reference>
<evidence type="ECO:0000256" key="1">
    <source>
        <dbReference type="ARBA" id="ARBA00022628"/>
    </source>
</evidence>
<evidence type="ECO:0000256" key="6">
    <source>
        <dbReference type="SAM" id="MobiDB-lite"/>
    </source>
</evidence>
<keyword evidence="2 5" id="KW-0456">Lyase</keyword>
<comment type="caution">
    <text evidence="5">Lacks conserved residue(s) required for the propagation of feature annotation.</text>
</comment>
<dbReference type="Proteomes" id="UP000678513">
    <property type="component" value="Chromosome"/>
</dbReference>
<comment type="pathway">
    <text evidence="5">Amine and polyamine degradation; ethanolamine degradation.</text>
</comment>
<comment type="function">
    <text evidence="5">Catalyzes the deamination of various vicinal amino-alcohols to oxo compounds. Allows this organism to utilize ethanolamine as the sole source of nitrogen and carbon in the presence of external vitamin B12.</text>
</comment>
<accession>A0ABX7Y7E4</accession>
<evidence type="ECO:0000256" key="5">
    <source>
        <dbReference type="HAMAP-Rule" id="MF_00601"/>
    </source>
</evidence>
<dbReference type="InterPro" id="IPR042251">
    <property type="entry name" value="EutC_C"/>
</dbReference>
<dbReference type="HAMAP" id="MF_00601">
    <property type="entry name" value="EutC"/>
    <property type="match status" value="1"/>
</dbReference>
<gene>
    <name evidence="5 7" type="primary">eutC</name>
    <name evidence="7" type="ORF">J5A65_03080</name>
</gene>
<keyword evidence="4 5" id="KW-1283">Bacterial microcompartment</keyword>
<dbReference type="InterPro" id="IPR009246">
    <property type="entry name" value="EutC"/>
</dbReference>
<dbReference type="GO" id="GO:0008851">
    <property type="term" value="F:ethanolamine ammonia-lyase activity"/>
    <property type="evidence" value="ECO:0007669"/>
    <property type="project" value="UniProtKB-EC"/>
</dbReference>
<feature type="binding site" evidence="5">
    <location>
        <position position="236"/>
    </location>
    <ligand>
        <name>adenosylcob(III)alamin</name>
        <dbReference type="ChEBI" id="CHEBI:18408"/>
    </ligand>
</feature>
<dbReference type="InterPro" id="IPR042255">
    <property type="entry name" value="EutC_N"/>
</dbReference>
<protein>
    <recommendedName>
        <fullName evidence="5">Ethanolamine ammonia-lyase small subunit</fullName>
        <shortName evidence="5">EAL small subunit</shortName>
        <ecNumber evidence="5">4.3.1.7</ecNumber>
    </recommendedName>
</protein>
<evidence type="ECO:0000256" key="4">
    <source>
        <dbReference type="ARBA" id="ARBA00024446"/>
    </source>
</evidence>
<dbReference type="EC" id="4.3.1.7" evidence="5"/>
<dbReference type="PIRSF" id="PIRSF018982">
    <property type="entry name" value="EutC"/>
    <property type="match status" value="1"/>
</dbReference>
<feature type="region of interest" description="Disordered" evidence="6">
    <location>
        <begin position="21"/>
        <end position="43"/>
    </location>
</feature>
<proteinExistence type="inferred from homology"/>
<organism evidence="7 8">
    <name type="scientific">Arachnia rubra</name>
    <dbReference type="NCBI Taxonomy" id="1547448"/>
    <lineage>
        <taxon>Bacteria</taxon>
        <taxon>Bacillati</taxon>
        <taxon>Actinomycetota</taxon>
        <taxon>Actinomycetes</taxon>
        <taxon>Propionibacteriales</taxon>
        <taxon>Propionibacteriaceae</taxon>
        <taxon>Arachnia</taxon>
    </lineage>
</organism>
<dbReference type="Gene3D" id="3.40.50.11240">
    <property type="entry name" value="Ethanolamine ammonia-lyase light chain (EutC)"/>
    <property type="match status" value="1"/>
</dbReference>
<dbReference type="Gene3D" id="1.10.30.40">
    <property type="entry name" value="Ethanolamine ammonia-lyase light chain (EutC), N-terminal domain"/>
    <property type="match status" value="1"/>
</dbReference>
<comment type="cofactor">
    <cofactor evidence="5">
        <name>adenosylcob(III)alamin</name>
        <dbReference type="ChEBI" id="CHEBI:18408"/>
    </cofactor>
    <text evidence="5">Binds between the large and small subunits.</text>
</comment>
<comment type="subcellular location">
    <subcellularLocation>
        <location evidence="5">Bacterial microcompartment</location>
    </subcellularLocation>
</comment>
<feature type="binding site" evidence="5">
    <location>
        <position position="215"/>
    </location>
    <ligand>
        <name>adenosylcob(III)alamin</name>
        <dbReference type="ChEBI" id="CHEBI:18408"/>
    </ligand>
</feature>
<evidence type="ECO:0000313" key="7">
    <source>
        <dbReference type="EMBL" id="QUC08741.1"/>
    </source>
</evidence>
<keyword evidence="8" id="KW-1185">Reference proteome</keyword>
<dbReference type="RefSeq" id="WP_212325194.1">
    <property type="nucleotide sequence ID" value="NZ_AP024463.1"/>
</dbReference>
<keyword evidence="1 5" id="KW-0846">Cobalamin</keyword>